<accession>L8JLC6</accession>
<dbReference type="EMBL" id="AMZN01000084">
    <property type="protein sequence ID" value="ELR69053.1"/>
    <property type="molecule type" value="Genomic_DNA"/>
</dbReference>
<protein>
    <submittedName>
        <fullName evidence="1">Uncharacterized protein</fullName>
    </submittedName>
</protein>
<dbReference type="AlphaFoldDB" id="L8JLC6"/>
<dbReference type="STRING" id="1237149.C900_05442"/>
<keyword evidence="2" id="KW-1185">Reference proteome</keyword>
<reference evidence="1 2" key="1">
    <citation type="submission" date="2012-12" db="EMBL/GenBank/DDBJ databases">
        <title>Genome assembly of Fulvivirga imtechensis AK7.</title>
        <authorList>
            <person name="Nupur N."/>
            <person name="Khatri I."/>
            <person name="Kumar R."/>
            <person name="Subramanian S."/>
            <person name="Pinnaka A."/>
        </authorList>
    </citation>
    <scope>NUCLEOTIDE SEQUENCE [LARGE SCALE GENOMIC DNA]</scope>
    <source>
        <strain evidence="1 2">AK7</strain>
    </source>
</reference>
<gene>
    <name evidence="1" type="ORF">C900_05442</name>
</gene>
<proteinExistence type="predicted"/>
<name>L8JLC6_9BACT</name>
<evidence type="ECO:0000313" key="1">
    <source>
        <dbReference type="EMBL" id="ELR69053.1"/>
    </source>
</evidence>
<sequence length="53" mass="5793">MGVTSLCSGEVEEIQGGWWQAVLAAAGAAIYMYNNYDDYVEGFIAAREHYASN</sequence>
<evidence type="ECO:0000313" key="2">
    <source>
        <dbReference type="Proteomes" id="UP000011135"/>
    </source>
</evidence>
<comment type="caution">
    <text evidence="1">The sequence shown here is derived from an EMBL/GenBank/DDBJ whole genome shotgun (WGS) entry which is preliminary data.</text>
</comment>
<dbReference type="Proteomes" id="UP000011135">
    <property type="component" value="Unassembled WGS sequence"/>
</dbReference>
<organism evidence="1 2">
    <name type="scientific">Fulvivirga imtechensis AK7</name>
    <dbReference type="NCBI Taxonomy" id="1237149"/>
    <lineage>
        <taxon>Bacteria</taxon>
        <taxon>Pseudomonadati</taxon>
        <taxon>Bacteroidota</taxon>
        <taxon>Cytophagia</taxon>
        <taxon>Cytophagales</taxon>
        <taxon>Fulvivirgaceae</taxon>
        <taxon>Fulvivirga</taxon>
    </lineage>
</organism>